<dbReference type="GO" id="GO:0006885">
    <property type="term" value="P:regulation of pH"/>
    <property type="evidence" value="ECO:0007669"/>
    <property type="project" value="InterPro"/>
</dbReference>
<keyword evidence="6" id="KW-0406">Ion transport</keyword>
<dbReference type="Proteomes" id="UP000005239">
    <property type="component" value="Unassembled WGS sequence"/>
</dbReference>
<name>A0A2A6CR29_PRIPA</name>
<keyword evidence="11" id="KW-1185">Reference proteome</keyword>
<dbReference type="InterPro" id="IPR018422">
    <property type="entry name" value="Cation/H_exchanger_CPA1"/>
</dbReference>
<evidence type="ECO:0000256" key="5">
    <source>
        <dbReference type="ARBA" id="ARBA00023053"/>
    </source>
</evidence>
<dbReference type="Pfam" id="PF00999">
    <property type="entry name" value="Na_H_Exchanger"/>
    <property type="match status" value="1"/>
</dbReference>
<organism evidence="10 11">
    <name type="scientific">Pristionchus pacificus</name>
    <name type="common">Parasitic nematode worm</name>
    <dbReference type="NCBI Taxonomy" id="54126"/>
    <lineage>
        <taxon>Eukaryota</taxon>
        <taxon>Metazoa</taxon>
        <taxon>Ecdysozoa</taxon>
        <taxon>Nematoda</taxon>
        <taxon>Chromadorea</taxon>
        <taxon>Rhabditida</taxon>
        <taxon>Rhabditina</taxon>
        <taxon>Diplogasteromorpha</taxon>
        <taxon>Diplogasteroidea</taxon>
        <taxon>Neodiplogasteridae</taxon>
        <taxon>Pristionchus</taxon>
    </lineage>
</organism>
<keyword evidence="8" id="KW-0739">Sodium transport</keyword>
<keyword evidence="5" id="KW-0915">Sodium</keyword>
<dbReference type="InterPro" id="IPR004709">
    <property type="entry name" value="NaH_exchanger"/>
</dbReference>
<evidence type="ECO:0000256" key="2">
    <source>
        <dbReference type="ARBA" id="ARBA00022448"/>
    </source>
</evidence>
<dbReference type="GO" id="GO:0016020">
    <property type="term" value="C:membrane"/>
    <property type="evidence" value="ECO:0007669"/>
    <property type="project" value="UniProtKB-SubCell"/>
</dbReference>
<keyword evidence="2" id="KW-0813">Transport</keyword>
<evidence type="ECO:0000256" key="7">
    <source>
        <dbReference type="ARBA" id="ARBA00023136"/>
    </source>
</evidence>
<sequence>MQNSSADDVSIPFISFNFHFYGNHFDLLSGIGWLLLATLAKAVFARWPRAAVVMPSSTMLVLIGLAIGLLMWRHRKYLYGSTVIDSQIFDRPYREYQMDSETFFVFLLAPIIFDAGYFMPNRAFFASIITILVFAVGLTIWNTVAIGLSLSVHSSFIPSIALVPLLLFSSLLSASDPVAIIAVFDEIQVNDFLFVHVFGEALFNDAIAVVRKKTIDHLETPLLQIYSKIIQEEQEGKVQNQDNLR</sequence>
<evidence type="ECO:0000256" key="1">
    <source>
        <dbReference type="ARBA" id="ARBA00004141"/>
    </source>
</evidence>
<dbReference type="PRINTS" id="PR01084">
    <property type="entry name" value="NAHEXCHNGR"/>
</dbReference>
<keyword evidence="3" id="KW-0812">Transmembrane</keyword>
<feature type="domain" description="Cation/H+ exchanger transmembrane" evidence="9">
    <location>
        <begin position="35"/>
        <end position="210"/>
    </location>
</feature>
<evidence type="ECO:0000256" key="6">
    <source>
        <dbReference type="ARBA" id="ARBA00023065"/>
    </source>
</evidence>
<protein>
    <submittedName>
        <fullName evidence="10">Na/H antiporter</fullName>
    </submittedName>
</protein>
<evidence type="ECO:0000313" key="11">
    <source>
        <dbReference type="Proteomes" id="UP000005239"/>
    </source>
</evidence>
<reference evidence="10" key="2">
    <citation type="submission" date="2022-06" db="UniProtKB">
        <authorList>
            <consortium name="EnsemblMetazoa"/>
        </authorList>
    </citation>
    <scope>IDENTIFICATION</scope>
    <source>
        <strain evidence="10">PS312</strain>
    </source>
</reference>
<proteinExistence type="predicted"/>
<dbReference type="GO" id="GO:0015385">
    <property type="term" value="F:sodium:proton antiporter activity"/>
    <property type="evidence" value="ECO:0007669"/>
    <property type="project" value="InterPro"/>
</dbReference>
<evidence type="ECO:0000256" key="3">
    <source>
        <dbReference type="ARBA" id="ARBA00022692"/>
    </source>
</evidence>
<dbReference type="OrthoDB" id="5840596at2759"/>
<dbReference type="AlphaFoldDB" id="A0A2A6CR29"/>
<comment type="subcellular location">
    <subcellularLocation>
        <location evidence="1">Membrane</location>
        <topology evidence="1">Multi-pass membrane protein</topology>
    </subcellularLocation>
</comment>
<dbReference type="Gene3D" id="6.10.140.1330">
    <property type="match status" value="1"/>
</dbReference>
<evidence type="ECO:0000313" key="10">
    <source>
        <dbReference type="EnsemblMetazoa" id="PPA37885.1"/>
    </source>
</evidence>
<evidence type="ECO:0000259" key="9">
    <source>
        <dbReference type="Pfam" id="PF00999"/>
    </source>
</evidence>
<dbReference type="EnsemblMetazoa" id="PPA37885.1">
    <property type="protein sequence ID" value="PPA37885.1"/>
    <property type="gene ID" value="WBGene00276254"/>
</dbReference>
<keyword evidence="7" id="KW-0472">Membrane</keyword>
<accession>A0A2A6CR29</accession>
<evidence type="ECO:0000256" key="8">
    <source>
        <dbReference type="ARBA" id="ARBA00023201"/>
    </source>
</evidence>
<dbReference type="PANTHER" id="PTHR10110">
    <property type="entry name" value="SODIUM/HYDROGEN EXCHANGER"/>
    <property type="match status" value="1"/>
</dbReference>
<accession>A0A8R1USG6</accession>
<gene>
    <name evidence="10" type="primary">WBGene00276254</name>
</gene>
<reference evidence="11" key="1">
    <citation type="journal article" date="2008" name="Nat. Genet.">
        <title>The Pristionchus pacificus genome provides a unique perspective on nematode lifestyle and parasitism.</title>
        <authorList>
            <person name="Dieterich C."/>
            <person name="Clifton S.W."/>
            <person name="Schuster L.N."/>
            <person name="Chinwalla A."/>
            <person name="Delehaunty K."/>
            <person name="Dinkelacker I."/>
            <person name="Fulton L."/>
            <person name="Fulton R."/>
            <person name="Godfrey J."/>
            <person name="Minx P."/>
            <person name="Mitreva M."/>
            <person name="Roeseler W."/>
            <person name="Tian H."/>
            <person name="Witte H."/>
            <person name="Yang S.P."/>
            <person name="Wilson R.K."/>
            <person name="Sommer R.J."/>
        </authorList>
    </citation>
    <scope>NUCLEOTIDE SEQUENCE [LARGE SCALE GENOMIC DNA]</scope>
    <source>
        <strain evidence="11">PS312</strain>
    </source>
</reference>
<evidence type="ECO:0000256" key="4">
    <source>
        <dbReference type="ARBA" id="ARBA00022989"/>
    </source>
</evidence>
<keyword evidence="4" id="KW-1133">Transmembrane helix</keyword>
<dbReference type="PANTHER" id="PTHR10110:SF98">
    <property type="entry name" value="SODIUM_HYDROGEN EXCHANGER"/>
    <property type="match status" value="1"/>
</dbReference>
<dbReference type="InterPro" id="IPR006153">
    <property type="entry name" value="Cation/H_exchanger_TM"/>
</dbReference>